<keyword evidence="1" id="KW-0812">Transmembrane</keyword>
<dbReference type="AlphaFoldDB" id="C5S1X2"/>
<sequence>MRANAPFLLRVVNGALANATTLAKKILFLRSRSKKSPLVILFFGVLLYFITKRTKLVSTYLH</sequence>
<keyword evidence="1" id="KW-1133">Transmembrane helix</keyword>
<dbReference type="Proteomes" id="UP000005532">
    <property type="component" value="Unassembled WGS sequence"/>
</dbReference>
<comment type="caution">
    <text evidence="2">The sequence shown here is derived from an EMBL/GenBank/DDBJ whole genome shotgun (WGS) entry which is preliminary data.</text>
</comment>
<protein>
    <submittedName>
        <fullName evidence="2">Uncharacterized protein</fullName>
    </submittedName>
</protein>
<reference evidence="2 3" key="1">
    <citation type="journal article" date="2010" name="Vet. Microbiol.">
        <title>Production of haemolysins by strains of the Actinobacillus minor/porcitonsillarum complex.</title>
        <authorList>
            <person name="Arya G."/>
            <person name="Niven D.F."/>
        </authorList>
    </citation>
    <scope>NUCLEOTIDE SEQUENCE [LARGE SCALE GENOMIC DNA]</scope>
    <source>
        <strain evidence="2 3">NM305</strain>
    </source>
</reference>
<proteinExistence type="predicted"/>
<gene>
    <name evidence="2" type="ORF">AM305_09346</name>
</gene>
<feature type="transmembrane region" description="Helical" evidence="1">
    <location>
        <begin position="35"/>
        <end position="51"/>
    </location>
</feature>
<accession>C5S1X2</accession>
<evidence type="ECO:0000313" key="3">
    <source>
        <dbReference type="Proteomes" id="UP000005532"/>
    </source>
</evidence>
<name>C5S1X2_9PAST</name>
<evidence type="ECO:0000313" key="2">
    <source>
        <dbReference type="EMBL" id="EER47075.1"/>
    </source>
</evidence>
<evidence type="ECO:0000256" key="1">
    <source>
        <dbReference type="SAM" id="Phobius"/>
    </source>
</evidence>
<keyword evidence="1" id="KW-0472">Membrane</keyword>
<organism evidence="2 3">
    <name type="scientific">Actinobacillus minor NM305</name>
    <dbReference type="NCBI Taxonomy" id="637911"/>
    <lineage>
        <taxon>Bacteria</taxon>
        <taxon>Pseudomonadati</taxon>
        <taxon>Pseudomonadota</taxon>
        <taxon>Gammaproteobacteria</taxon>
        <taxon>Pasteurellales</taxon>
        <taxon>Pasteurellaceae</taxon>
        <taxon>Actinobacillus</taxon>
    </lineage>
</organism>
<dbReference type="EMBL" id="ACQL01000094">
    <property type="protein sequence ID" value="EER47075.1"/>
    <property type="molecule type" value="Genomic_DNA"/>
</dbReference>